<evidence type="ECO:0000313" key="1">
    <source>
        <dbReference type="EMBL" id="KAF9762414.1"/>
    </source>
</evidence>
<reference evidence="1 2" key="1">
    <citation type="journal article" date="2020" name="Genome Biol. Evol.">
        <title>Comparative genomics of strictly vertically transmitted, feminizing microsporidia endosymbionts of amphipod crustaceans.</title>
        <authorList>
            <person name="Cormier A."/>
            <person name="Chebbi M.A."/>
            <person name="Giraud I."/>
            <person name="Wattier R."/>
            <person name="Teixeira M."/>
            <person name="Gilbert C."/>
            <person name="Rigaud T."/>
            <person name="Cordaux R."/>
        </authorList>
    </citation>
    <scope>NUCLEOTIDE SEQUENCE [LARGE SCALE GENOMIC DNA]</scope>
    <source>
        <strain evidence="1 2">Ou3-Ou53</strain>
    </source>
</reference>
<organism evidence="1 2">
    <name type="scientific">Nosema granulosis</name>
    <dbReference type="NCBI Taxonomy" id="83296"/>
    <lineage>
        <taxon>Eukaryota</taxon>
        <taxon>Fungi</taxon>
        <taxon>Fungi incertae sedis</taxon>
        <taxon>Microsporidia</taxon>
        <taxon>Nosematidae</taxon>
        <taxon>Nosema</taxon>
    </lineage>
</organism>
<comment type="caution">
    <text evidence="1">The sequence shown here is derived from an EMBL/GenBank/DDBJ whole genome shotgun (WGS) entry which is preliminary data.</text>
</comment>
<dbReference type="Proteomes" id="UP000740883">
    <property type="component" value="Unassembled WGS sequence"/>
</dbReference>
<dbReference type="EMBL" id="SBJO01000175">
    <property type="protein sequence ID" value="KAF9762414.1"/>
    <property type="molecule type" value="Genomic_DNA"/>
</dbReference>
<keyword evidence="2" id="KW-1185">Reference proteome</keyword>
<accession>A0A9P6GYW8</accession>
<protein>
    <submittedName>
        <fullName evidence="1">Uncharacterized protein</fullName>
    </submittedName>
</protein>
<evidence type="ECO:0000313" key="2">
    <source>
        <dbReference type="Proteomes" id="UP000740883"/>
    </source>
</evidence>
<dbReference type="AlphaFoldDB" id="A0A9P6GYW8"/>
<gene>
    <name evidence="1" type="ORF">NGRA_2034</name>
</gene>
<name>A0A9P6GYW8_9MICR</name>
<proteinExistence type="predicted"/>
<sequence length="109" mass="11773">MARNSFSVMEYFFSASESFFDDQSMTLSSPSSSCCKQASTPVLDASVVKTNGLVKSGILTAILELILSLNFENALSNSSFQLSCSLSDKPFKLSYSGPPIVARCGIYFL</sequence>